<comment type="pathway">
    <text evidence="1">Lipid metabolism.</text>
</comment>
<dbReference type="AlphaFoldDB" id="A0A8J7KZF7"/>
<accession>A0A8J7KZF7</accession>
<dbReference type="CDD" id="cd07989">
    <property type="entry name" value="LPLAT_AGPAT-like"/>
    <property type="match status" value="1"/>
</dbReference>
<gene>
    <name evidence="7" type="ORF">IW245_007136</name>
</gene>
<evidence type="ECO:0000313" key="8">
    <source>
        <dbReference type="Proteomes" id="UP000622552"/>
    </source>
</evidence>
<evidence type="ECO:0000313" key="7">
    <source>
        <dbReference type="EMBL" id="MBG6140942.1"/>
    </source>
</evidence>
<comment type="caution">
    <text evidence="7">The sequence shown here is derived from an EMBL/GenBank/DDBJ whole genome shotgun (WGS) entry which is preliminary data.</text>
</comment>
<dbReference type="GO" id="GO:0006654">
    <property type="term" value="P:phosphatidic acid biosynthetic process"/>
    <property type="evidence" value="ECO:0007669"/>
    <property type="project" value="TreeGrafter"/>
</dbReference>
<evidence type="ECO:0000256" key="2">
    <source>
        <dbReference type="ARBA" id="ARBA00022516"/>
    </source>
</evidence>
<keyword evidence="2" id="KW-0444">Lipid biosynthesis</keyword>
<dbReference type="Pfam" id="PF01553">
    <property type="entry name" value="Acyltransferase"/>
    <property type="match status" value="1"/>
</dbReference>
<keyword evidence="5 7" id="KW-0012">Acyltransferase</keyword>
<dbReference type="PANTHER" id="PTHR10434">
    <property type="entry name" value="1-ACYL-SN-GLYCEROL-3-PHOSPHATE ACYLTRANSFERASE"/>
    <property type="match status" value="1"/>
</dbReference>
<protein>
    <submittedName>
        <fullName evidence="7">1-acyl-sn-glycerol-3-phosphate acyltransferase</fullName>
    </submittedName>
</protein>
<feature type="domain" description="Phospholipid/glycerol acyltransferase" evidence="6">
    <location>
        <begin position="81"/>
        <end position="193"/>
    </location>
</feature>
<organism evidence="7 8">
    <name type="scientific">Longispora fulva</name>
    <dbReference type="NCBI Taxonomy" id="619741"/>
    <lineage>
        <taxon>Bacteria</taxon>
        <taxon>Bacillati</taxon>
        <taxon>Actinomycetota</taxon>
        <taxon>Actinomycetes</taxon>
        <taxon>Micromonosporales</taxon>
        <taxon>Micromonosporaceae</taxon>
        <taxon>Longispora</taxon>
    </lineage>
</organism>
<dbReference type="GO" id="GO:0003841">
    <property type="term" value="F:1-acylglycerol-3-phosphate O-acyltransferase activity"/>
    <property type="evidence" value="ECO:0007669"/>
    <property type="project" value="TreeGrafter"/>
</dbReference>
<dbReference type="Proteomes" id="UP000622552">
    <property type="component" value="Unassembled WGS sequence"/>
</dbReference>
<evidence type="ECO:0000256" key="1">
    <source>
        <dbReference type="ARBA" id="ARBA00005189"/>
    </source>
</evidence>
<evidence type="ECO:0000256" key="3">
    <source>
        <dbReference type="ARBA" id="ARBA00022679"/>
    </source>
</evidence>
<dbReference type="InterPro" id="IPR002123">
    <property type="entry name" value="Plipid/glycerol_acylTrfase"/>
</dbReference>
<name>A0A8J7KZF7_9ACTN</name>
<evidence type="ECO:0000259" key="6">
    <source>
        <dbReference type="SMART" id="SM00563"/>
    </source>
</evidence>
<dbReference type="SUPFAM" id="SSF69593">
    <property type="entry name" value="Glycerol-3-phosphate (1)-acyltransferase"/>
    <property type="match status" value="1"/>
</dbReference>
<dbReference type="EMBL" id="JADOUF010000001">
    <property type="protein sequence ID" value="MBG6140942.1"/>
    <property type="molecule type" value="Genomic_DNA"/>
</dbReference>
<proteinExistence type="predicted"/>
<keyword evidence="3" id="KW-0808">Transferase</keyword>
<dbReference type="SMART" id="SM00563">
    <property type="entry name" value="PlsC"/>
    <property type="match status" value="1"/>
</dbReference>
<evidence type="ECO:0000256" key="5">
    <source>
        <dbReference type="ARBA" id="ARBA00023315"/>
    </source>
</evidence>
<dbReference type="RefSeq" id="WP_197007434.1">
    <property type="nucleotide sequence ID" value="NZ_BONS01000019.1"/>
</dbReference>
<keyword evidence="4" id="KW-0443">Lipid metabolism</keyword>
<keyword evidence="8" id="KW-1185">Reference proteome</keyword>
<sequence>MSPVDHEHPPPRGWLPLSPCEVACLPAAHTEPRAGRLRQLGRWLGVFALVLAAAFHPPALRRVPAVLGVRVVSRGVLGSGELIVPNHISWLDVLVLLSHTGAAPLSKHEVAGWPVLGRVARSFGTVFVDRTRPRALPDTVATLTWVLRAGRSVLVFPEGTTWCGAGVGPFRRAAFQAAIDSGARIRPVSLRYSTRSASFIGEDTLWASLSRVIALRELTVEVAALPAIEPDRSRRRLARAAEHAVRAELGQEHDHEPVGALA</sequence>
<dbReference type="PANTHER" id="PTHR10434:SF64">
    <property type="entry name" value="1-ACYL-SN-GLYCEROL-3-PHOSPHATE ACYLTRANSFERASE-RELATED"/>
    <property type="match status" value="1"/>
</dbReference>
<reference evidence="7" key="1">
    <citation type="submission" date="2020-11" db="EMBL/GenBank/DDBJ databases">
        <title>Sequencing the genomes of 1000 actinobacteria strains.</title>
        <authorList>
            <person name="Klenk H.-P."/>
        </authorList>
    </citation>
    <scope>NUCLEOTIDE SEQUENCE</scope>
    <source>
        <strain evidence="7">DSM 45356</strain>
    </source>
</reference>
<evidence type="ECO:0000256" key="4">
    <source>
        <dbReference type="ARBA" id="ARBA00023098"/>
    </source>
</evidence>